<accession>A0A1Q8QW36</accession>
<keyword evidence="2" id="KW-1185">Reference proteome</keyword>
<dbReference type="PANTHER" id="PTHR33055:SF13">
    <property type="entry name" value="TRANSPOSASE"/>
    <property type="match status" value="1"/>
</dbReference>
<sequence length="179" mass="20160">MPPLAIRQLRDLMRYRFKLTNFRSSEKNRLQNCLTVTNIQLGNVVSDTFGKSSMNIIDKILANPLDTSFDIEPLIHGSMKDKLPELELAIEGFIAPEQAAKLKVIKQHYEDLESRKADLEHIILSLAKPYSEEINLILTVPSFKNIFSAIAVVSEIGVNMDVFPTAKHCCSWGGAYSHE</sequence>
<dbReference type="Proteomes" id="UP000186102">
    <property type="component" value="Unassembled WGS sequence"/>
</dbReference>
<comment type="caution">
    <text evidence="1">The sequence shown here is derived from an EMBL/GenBank/DDBJ whole genome shotgun (WGS) entry which is preliminary data.</text>
</comment>
<name>A0A1Q8QW36_9FIRM</name>
<dbReference type="PANTHER" id="PTHR33055">
    <property type="entry name" value="TRANSPOSASE FOR INSERTION SEQUENCE ELEMENT IS1111A"/>
    <property type="match status" value="1"/>
</dbReference>
<gene>
    <name evidence="1" type="ORF">DSOL_2547</name>
</gene>
<dbReference type="EMBL" id="MLBF01000017">
    <property type="protein sequence ID" value="OLN31522.1"/>
    <property type="molecule type" value="Genomic_DNA"/>
</dbReference>
<evidence type="ECO:0000313" key="1">
    <source>
        <dbReference type="EMBL" id="OLN31522.1"/>
    </source>
</evidence>
<organism evidence="1 2">
    <name type="scientific">Desulfosporosinus metallidurans</name>
    <dbReference type="NCBI Taxonomy" id="1888891"/>
    <lineage>
        <taxon>Bacteria</taxon>
        <taxon>Bacillati</taxon>
        <taxon>Bacillota</taxon>
        <taxon>Clostridia</taxon>
        <taxon>Eubacteriales</taxon>
        <taxon>Desulfitobacteriaceae</taxon>
        <taxon>Desulfosporosinus</taxon>
    </lineage>
</organism>
<dbReference type="STRING" id="1888891.DSOL_2547"/>
<reference evidence="1 2" key="1">
    <citation type="submission" date="2016-09" db="EMBL/GenBank/DDBJ databases">
        <title>Complete genome of Desulfosporosinus sp. OL.</title>
        <authorList>
            <person name="Mardanov A."/>
            <person name="Beletsky A."/>
            <person name="Panova A."/>
            <person name="Karnachuk O."/>
            <person name="Ravin N."/>
        </authorList>
    </citation>
    <scope>NUCLEOTIDE SEQUENCE [LARGE SCALE GENOMIC DNA]</scope>
    <source>
        <strain evidence="1 2">OL</strain>
    </source>
</reference>
<proteinExistence type="predicted"/>
<evidence type="ECO:0000313" key="2">
    <source>
        <dbReference type="Proteomes" id="UP000186102"/>
    </source>
</evidence>
<dbReference type="AlphaFoldDB" id="A0A1Q8QW36"/>
<dbReference type="InterPro" id="IPR047650">
    <property type="entry name" value="Transpos_IS110"/>
</dbReference>
<protein>
    <submittedName>
        <fullName evidence="1">Mobile element protein</fullName>
    </submittedName>
</protein>